<organism evidence="2 3">
    <name type="scientific">Niastella populi</name>
    <dbReference type="NCBI Taxonomy" id="550983"/>
    <lineage>
        <taxon>Bacteria</taxon>
        <taxon>Pseudomonadati</taxon>
        <taxon>Bacteroidota</taxon>
        <taxon>Chitinophagia</taxon>
        <taxon>Chitinophagales</taxon>
        <taxon>Chitinophagaceae</taxon>
        <taxon>Niastella</taxon>
    </lineage>
</organism>
<accession>A0A1V9FPH1</accession>
<dbReference type="InterPro" id="IPR028098">
    <property type="entry name" value="Glyco_trans_4-like_N"/>
</dbReference>
<dbReference type="Gene3D" id="3.40.50.2000">
    <property type="entry name" value="Glycogen Phosphorylase B"/>
    <property type="match status" value="1"/>
</dbReference>
<dbReference type="STRING" id="550983.A4R26_20140"/>
<proteinExistence type="predicted"/>
<name>A0A1V9FPH1_9BACT</name>
<dbReference type="RefSeq" id="WP_081164379.1">
    <property type="nucleotide sequence ID" value="NZ_LWBP01000156.1"/>
</dbReference>
<comment type="caution">
    <text evidence="2">The sequence shown here is derived from an EMBL/GenBank/DDBJ whole genome shotgun (WGS) entry which is preliminary data.</text>
</comment>
<evidence type="ECO:0000313" key="2">
    <source>
        <dbReference type="EMBL" id="OQP60269.1"/>
    </source>
</evidence>
<dbReference type="Proteomes" id="UP000192276">
    <property type="component" value="Unassembled WGS sequence"/>
</dbReference>
<sequence>MKTGIFEMEHFEGAYPVIQLFDMPGSQLVIFTDADTYQRFADLFKQHMDRFQWEVLDNTRGKWRFFNQLYKAAKKHRLDIFYLNTISDNHLFYAWVIGLLRIARVVITVHDINCMFKSSWSWRIRPLFHHMGKKAIIKRVKEFNVVSDTMVDYLRETTGRQKLVHNIPGAVFESEQVSLTIADHIHLVVPGSLDKKRRDYHQVFALLKAAEAKQLPLHITLLGGYMDEYGKAIIEQARSLSLKYTRVTVYDTRLVHQDEFDKQLNAAHFVFIPSVIDTAICFSIPEVYGLTKSSGNMFDVIKHARPFITPQALCISATLGSSCYRYTSIDQLTEFLQELFQKKKEYVSWQQRALANSKEYTIAKVRSRNPTLFAAG</sequence>
<keyword evidence="3" id="KW-1185">Reference proteome</keyword>
<reference evidence="3" key="1">
    <citation type="submission" date="2016-04" db="EMBL/GenBank/DDBJ databases">
        <authorList>
            <person name="Chen L."/>
            <person name="Zhuang W."/>
            <person name="Wang G."/>
        </authorList>
    </citation>
    <scope>NUCLEOTIDE SEQUENCE [LARGE SCALE GENOMIC DNA]</scope>
    <source>
        <strain evidence="3">208</strain>
    </source>
</reference>
<evidence type="ECO:0000259" key="1">
    <source>
        <dbReference type="Pfam" id="PF13439"/>
    </source>
</evidence>
<dbReference type="EMBL" id="LWBP01000156">
    <property type="protein sequence ID" value="OQP60269.1"/>
    <property type="molecule type" value="Genomic_DNA"/>
</dbReference>
<feature type="domain" description="Glycosyltransferase subfamily 4-like N-terminal" evidence="1">
    <location>
        <begin position="55"/>
        <end position="168"/>
    </location>
</feature>
<dbReference type="OrthoDB" id="4291430at2"/>
<evidence type="ECO:0000313" key="3">
    <source>
        <dbReference type="Proteomes" id="UP000192276"/>
    </source>
</evidence>
<gene>
    <name evidence="2" type="ORF">A4R26_20140</name>
</gene>
<dbReference type="GO" id="GO:0016757">
    <property type="term" value="F:glycosyltransferase activity"/>
    <property type="evidence" value="ECO:0007669"/>
    <property type="project" value="UniProtKB-ARBA"/>
</dbReference>
<dbReference type="SUPFAM" id="SSF53756">
    <property type="entry name" value="UDP-Glycosyltransferase/glycogen phosphorylase"/>
    <property type="match status" value="1"/>
</dbReference>
<dbReference type="AlphaFoldDB" id="A0A1V9FPH1"/>
<dbReference type="Pfam" id="PF13439">
    <property type="entry name" value="Glyco_transf_4"/>
    <property type="match status" value="1"/>
</dbReference>
<protein>
    <recommendedName>
        <fullName evidence="1">Glycosyltransferase subfamily 4-like N-terminal domain-containing protein</fullName>
    </recommendedName>
</protein>